<keyword evidence="2" id="KW-0805">Transcription regulation</keyword>
<feature type="region of interest" description="Disordered" evidence="6">
    <location>
        <begin position="1"/>
        <end position="64"/>
    </location>
</feature>
<dbReference type="EMBL" id="LN902842">
    <property type="protein sequence ID" value="CDS42249.1"/>
    <property type="molecule type" value="Genomic_DNA"/>
</dbReference>
<dbReference type="GO" id="GO:0046983">
    <property type="term" value="F:protein dimerization activity"/>
    <property type="evidence" value="ECO:0007669"/>
    <property type="project" value="InterPro"/>
</dbReference>
<dbReference type="Pfam" id="PF00010">
    <property type="entry name" value="HLH"/>
    <property type="match status" value="1"/>
</dbReference>
<evidence type="ECO:0000256" key="4">
    <source>
        <dbReference type="ARBA" id="ARBA00023163"/>
    </source>
</evidence>
<dbReference type="GO" id="GO:0000978">
    <property type="term" value="F:RNA polymerase II cis-regulatory region sequence-specific DNA binding"/>
    <property type="evidence" value="ECO:0007669"/>
    <property type="project" value="TreeGrafter"/>
</dbReference>
<evidence type="ECO:0000313" key="8">
    <source>
        <dbReference type="EMBL" id="CDS42249.1"/>
    </source>
</evidence>
<keyword evidence="4" id="KW-0804">Transcription</keyword>
<feature type="domain" description="BHLH" evidence="7">
    <location>
        <begin position="473"/>
        <end position="526"/>
    </location>
</feature>
<name>A0A068YCE7_ECHMU</name>
<evidence type="ECO:0000313" key="9">
    <source>
        <dbReference type="Proteomes" id="UP000017246"/>
    </source>
</evidence>
<dbReference type="FunFam" id="4.10.280.10:FF:000001">
    <property type="entry name" value="Putative transcription factor 12"/>
    <property type="match status" value="1"/>
</dbReference>
<dbReference type="GO" id="GO:0000785">
    <property type="term" value="C:chromatin"/>
    <property type="evidence" value="ECO:0007669"/>
    <property type="project" value="TreeGrafter"/>
</dbReference>
<dbReference type="SUPFAM" id="SSF47459">
    <property type="entry name" value="HLH, helix-loop-helix DNA-binding domain"/>
    <property type="match status" value="1"/>
</dbReference>
<evidence type="ECO:0000256" key="1">
    <source>
        <dbReference type="ARBA" id="ARBA00004123"/>
    </source>
</evidence>
<evidence type="ECO:0000256" key="2">
    <source>
        <dbReference type="ARBA" id="ARBA00023015"/>
    </source>
</evidence>
<dbReference type="InterPro" id="IPR011598">
    <property type="entry name" value="bHLH_dom"/>
</dbReference>
<dbReference type="eggNOG" id="KOG3910">
    <property type="taxonomic scope" value="Eukaryota"/>
</dbReference>
<keyword evidence="5" id="KW-0539">Nucleus</keyword>
<proteinExistence type="predicted"/>
<organism evidence="8 9">
    <name type="scientific">Echinococcus multilocularis</name>
    <name type="common">Fox tapeworm</name>
    <dbReference type="NCBI Taxonomy" id="6211"/>
    <lineage>
        <taxon>Eukaryota</taxon>
        <taxon>Metazoa</taxon>
        <taxon>Spiralia</taxon>
        <taxon>Lophotrochozoa</taxon>
        <taxon>Platyhelminthes</taxon>
        <taxon>Cestoda</taxon>
        <taxon>Eucestoda</taxon>
        <taxon>Cyclophyllidea</taxon>
        <taxon>Taeniidae</taxon>
        <taxon>Echinococcus</taxon>
    </lineage>
</organism>
<dbReference type="PANTHER" id="PTHR11793">
    <property type="entry name" value="BASIC HELIX-LOOP-HELIX TRANSCRIPTION FACTOR"/>
    <property type="match status" value="1"/>
</dbReference>
<dbReference type="OMA" id="MIHLKND"/>
<feature type="compositionally biased region" description="Polar residues" evidence="6">
    <location>
        <begin position="1"/>
        <end position="33"/>
    </location>
</feature>
<dbReference type="CDD" id="cd18945">
    <property type="entry name" value="bHLH_E-protein_TCF4_E2-2"/>
    <property type="match status" value="1"/>
</dbReference>
<dbReference type="InterPro" id="IPR036638">
    <property type="entry name" value="HLH_DNA-bd_sf"/>
</dbReference>
<dbReference type="PROSITE" id="PS50888">
    <property type="entry name" value="BHLH"/>
    <property type="match status" value="1"/>
</dbReference>
<dbReference type="PANTHER" id="PTHR11793:SF13">
    <property type="entry name" value="PROTEIN DAUGHTERLESS"/>
    <property type="match status" value="1"/>
</dbReference>
<dbReference type="GO" id="GO:0000981">
    <property type="term" value="F:DNA-binding transcription factor activity, RNA polymerase II-specific"/>
    <property type="evidence" value="ECO:0007669"/>
    <property type="project" value="TreeGrafter"/>
</dbReference>
<dbReference type="AlphaFoldDB" id="A0A068YCE7"/>
<evidence type="ECO:0000256" key="3">
    <source>
        <dbReference type="ARBA" id="ARBA00023125"/>
    </source>
</evidence>
<evidence type="ECO:0000256" key="6">
    <source>
        <dbReference type="SAM" id="MobiDB-lite"/>
    </source>
</evidence>
<feature type="compositionally biased region" description="Basic and acidic residues" evidence="6">
    <location>
        <begin position="464"/>
        <end position="483"/>
    </location>
</feature>
<dbReference type="OrthoDB" id="10034090at2759"/>
<protein>
    <submittedName>
        <fullName evidence="8">Transcription factor 12</fullName>
    </submittedName>
</protein>
<reference evidence="8" key="1">
    <citation type="journal article" date="2013" name="Nature">
        <title>The genomes of four tapeworm species reveal adaptations to parasitism.</title>
        <authorList>
            <person name="Tsai I.J."/>
            <person name="Zarowiecki M."/>
            <person name="Holroyd N."/>
            <person name="Garciarrubio A."/>
            <person name="Sanchez-Flores A."/>
            <person name="Brooks K.L."/>
            <person name="Tracey A."/>
            <person name="Bobes R.J."/>
            <person name="Fragoso G."/>
            <person name="Sciutto E."/>
            <person name="Aslett M."/>
            <person name="Beasley H."/>
            <person name="Bennett H.M."/>
            <person name="Cai J."/>
            <person name="Camicia F."/>
            <person name="Clark R."/>
            <person name="Cucher M."/>
            <person name="De Silva N."/>
            <person name="Day T.A."/>
            <person name="Deplazes P."/>
            <person name="Estrada K."/>
            <person name="Fernandez C."/>
            <person name="Holland P.W."/>
            <person name="Hou J."/>
            <person name="Hu S."/>
            <person name="Huckvale T."/>
            <person name="Hung S.S."/>
            <person name="Kamenetzky L."/>
            <person name="Keane J.A."/>
            <person name="Kiss F."/>
            <person name="Koziol U."/>
            <person name="Lambert O."/>
            <person name="Liu K."/>
            <person name="Luo X."/>
            <person name="Luo Y."/>
            <person name="Macchiaroli N."/>
            <person name="Nichol S."/>
            <person name="Paps J."/>
            <person name="Parkinson J."/>
            <person name="Pouchkina-Stantcheva N."/>
            <person name="Riddiford N."/>
            <person name="Rosenzvit M."/>
            <person name="Salinas G."/>
            <person name="Wasmuth J.D."/>
            <person name="Zamanian M."/>
            <person name="Zheng Y."/>
            <person name="Cai X."/>
            <person name="Soberon X."/>
            <person name="Olson P.D."/>
            <person name="Laclette J.P."/>
            <person name="Brehm K."/>
            <person name="Berriman M."/>
            <person name="Garciarrubio A."/>
            <person name="Bobes R.J."/>
            <person name="Fragoso G."/>
            <person name="Sanchez-Flores A."/>
            <person name="Estrada K."/>
            <person name="Cevallos M.A."/>
            <person name="Morett E."/>
            <person name="Gonzalez V."/>
            <person name="Portillo T."/>
            <person name="Ochoa-Leyva A."/>
            <person name="Jose M.V."/>
            <person name="Sciutto E."/>
            <person name="Landa A."/>
            <person name="Jimenez L."/>
            <person name="Valdes V."/>
            <person name="Carrero J.C."/>
            <person name="Larralde C."/>
            <person name="Morales-Montor J."/>
            <person name="Limon-Lason J."/>
            <person name="Soberon X."/>
            <person name="Laclette J.P."/>
        </authorList>
    </citation>
    <scope>NUCLEOTIDE SEQUENCE [LARGE SCALE GENOMIC DNA]</scope>
</reference>
<feature type="compositionally biased region" description="Polar residues" evidence="6">
    <location>
        <begin position="700"/>
        <end position="718"/>
    </location>
</feature>
<reference evidence="8" key="2">
    <citation type="submission" date="2015-11" db="EMBL/GenBank/DDBJ databases">
        <authorList>
            <person name="Zhang Y."/>
            <person name="Guo Z."/>
        </authorList>
    </citation>
    <scope>NUCLEOTIDE SEQUENCE</scope>
</reference>
<dbReference type="Proteomes" id="UP000017246">
    <property type="component" value="Unassembled WGS sequence"/>
</dbReference>
<evidence type="ECO:0000256" key="5">
    <source>
        <dbReference type="ARBA" id="ARBA00023242"/>
    </source>
</evidence>
<dbReference type="SMART" id="SM00353">
    <property type="entry name" value="HLH"/>
    <property type="match status" value="1"/>
</dbReference>
<keyword evidence="9" id="KW-1185">Reference proteome</keyword>
<feature type="compositionally biased region" description="Acidic residues" evidence="6">
    <location>
        <begin position="726"/>
        <end position="742"/>
    </location>
</feature>
<evidence type="ECO:0000259" key="7">
    <source>
        <dbReference type="PROSITE" id="PS50888"/>
    </source>
</evidence>
<gene>
    <name evidence="8" type="ORF">EmuJ_000995700</name>
</gene>
<comment type="subcellular location">
    <subcellularLocation>
        <location evidence="1">Nucleus</location>
    </subcellularLocation>
</comment>
<dbReference type="GO" id="GO:0005634">
    <property type="term" value="C:nucleus"/>
    <property type="evidence" value="ECO:0007669"/>
    <property type="project" value="UniProtKB-SubCell"/>
</dbReference>
<feature type="region of interest" description="Disordered" evidence="6">
    <location>
        <begin position="700"/>
        <end position="751"/>
    </location>
</feature>
<feature type="compositionally biased region" description="Polar residues" evidence="6">
    <location>
        <begin position="54"/>
        <end position="64"/>
    </location>
</feature>
<accession>A0A068YCE7</accession>
<keyword evidence="3" id="KW-0238">DNA-binding</keyword>
<sequence length="751" mass="78772">MPGQSGPSPSPNETFNPSSQASTGITYPANESSPEAAGCDVSVSSRSADYYSRDPSSPWFNGNLRDITNNALRYSNSTQPGPSSATQPLQSLAMEGAAIKAPSSSSSTVSNVSLEKVSDAEPRQYTTLTTSNVTLKAESSYYGASVDIAAAAATASVVAGETVASSTSASTSPSIIEAWSTPLALGVEPPPPPHPAVAYHPPQHHHHLQPLQQHYMSFSGAAPALQHGHDVQNSPSMTNTTGAITVTSSSSNYLHHHHNQQAGSSPHPLVGLQNVPIEFPPPSCIEALTPGYAYNPRVPPTLSFHGSPQGSRMCNPPLGPAVPAQCHPTHSPAAIAYHHHAQHFSDPTNPLTLNPPMVAFGGLETPATTLGEKVESPLTSRAVVGPTTVGGVAGAFEAMLPRSNPTTAGSARGGRRGGGGGGRRRNTTPLSSVPYGADMPPPPPSISTDSEGANSLDGREDETPEQKAEREKSRRQANNARERVRVRDINDAFSELGRMCMIHLKNDRPQTKLTILQQAVTLITKLEQQVRERNMNPKQACLRKREEEKGDEVSGLQCSSTSVVSAALDTSVGQINVPSSSGAAVGASAAATTPYDRGLYQHVVYPPSAGVATNSGGNMSYAPMYSPYPPALPQRWSAQSGLDYLQPYPPSLPTPSPVTTEGAAAAAVSSAVVSVADVQPPPLKQSRCIVQPDAFSQVTTLTSENRGTTPGDDPNTTLKKGVGGRDEEEEEEEEEGEEEEENASSVDVSLL</sequence>
<dbReference type="GO" id="GO:0005667">
    <property type="term" value="C:transcription regulator complex"/>
    <property type="evidence" value="ECO:0007669"/>
    <property type="project" value="TreeGrafter"/>
</dbReference>
<feature type="region of interest" description="Disordered" evidence="6">
    <location>
        <begin position="396"/>
        <end position="483"/>
    </location>
</feature>
<dbReference type="InterPro" id="IPR051098">
    <property type="entry name" value="NeuroDiff_E-box_TFs"/>
</dbReference>
<dbReference type="Gene3D" id="4.10.280.10">
    <property type="entry name" value="Helix-loop-helix DNA-binding domain"/>
    <property type="match status" value="1"/>
</dbReference>
<dbReference type="STRING" id="6211.A0A068YCE7"/>